<proteinExistence type="predicted"/>
<dbReference type="PANTHER" id="PTHR43611">
    <property type="entry name" value="ALPHA-D-GLUCOSE 1-PHOSPHATE PHOSPHATASE"/>
    <property type="match status" value="1"/>
</dbReference>
<dbReference type="InterPro" id="IPR023214">
    <property type="entry name" value="HAD_sf"/>
</dbReference>
<dbReference type="STRING" id="71717.A0A4Y7TVL4"/>
<dbReference type="Gene3D" id="1.10.150.240">
    <property type="entry name" value="Putative phosphatase, domain 2"/>
    <property type="match status" value="1"/>
</dbReference>
<comment type="caution">
    <text evidence="1">The sequence shown here is derived from an EMBL/GenBank/DDBJ whole genome shotgun (WGS) entry which is preliminary data.</text>
</comment>
<keyword evidence="2" id="KW-1185">Reference proteome</keyword>
<reference evidence="1 2" key="1">
    <citation type="journal article" date="2019" name="Nat. Ecol. Evol.">
        <title>Megaphylogeny resolves global patterns of mushroom evolution.</title>
        <authorList>
            <person name="Varga T."/>
            <person name="Krizsan K."/>
            <person name="Foldi C."/>
            <person name="Dima B."/>
            <person name="Sanchez-Garcia M."/>
            <person name="Sanchez-Ramirez S."/>
            <person name="Szollosi G.J."/>
            <person name="Szarkandi J.G."/>
            <person name="Papp V."/>
            <person name="Albert L."/>
            <person name="Andreopoulos W."/>
            <person name="Angelini C."/>
            <person name="Antonin V."/>
            <person name="Barry K.W."/>
            <person name="Bougher N.L."/>
            <person name="Buchanan P."/>
            <person name="Buyck B."/>
            <person name="Bense V."/>
            <person name="Catcheside P."/>
            <person name="Chovatia M."/>
            <person name="Cooper J."/>
            <person name="Damon W."/>
            <person name="Desjardin D."/>
            <person name="Finy P."/>
            <person name="Geml J."/>
            <person name="Haridas S."/>
            <person name="Hughes K."/>
            <person name="Justo A."/>
            <person name="Karasinski D."/>
            <person name="Kautmanova I."/>
            <person name="Kiss B."/>
            <person name="Kocsube S."/>
            <person name="Kotiranta H."/>
            <person name="LaButti K.M."/>
            <person name="Lechner B.E."/>
            <person name="Liimatainen K."/>
            <person name="Lipzen A."/>
            <person name="Lukacs Z."/>
            <person name="Mihaltcheva S."/>
            <person name="Morgado L.N."/>
            <person name="Niskanen T."/>
            <person name="Noordeloos M.E."/>
            <person name="Ohm R.A."/>
            <person name="Ortiz-Santana B."/>
            <person name="Ovrebo C."/>
            <person name="Racz N."/>
            <person name="Riley R."/>
            <person name="Savchenko A."/>
            <person name="Shiryaev A."/>
            <person name="Soop K."/>
            <person name="Spirin V."/>
            <person name="Szebenyi C."/>
            <person name="Tomsovsky M."/>
            <person name="Tulloss R.E."/>
            <person name="Uehling J."/>
            <person name="Grigoriev I.V."/>
            <person name="Vagvolgyi C."/>
            <person name="Papp T."/>
            <person name="Martin F.M."/>
            <person name="Miettinen O."/>
            <person name="Hibbett D.S."/>
            <person name="Nagy L.G."/>
        </authorList>
    </citation>
    <scope>NUCLEOTIDE SEQUENCE [LARGE SCALE GENOMIC DNA]</scope>
    <source>
        <strain evidence="1 2">FP101781</strain>
    </source>
</reference>
<dbReference type="Proteomes" id="UP000298030">
    <property type="component" value="Unassembled WGS sequence"/>
</dbReference>
<dbReference type="InterPro" id="IPR036412">
    <property type="entry name" value="HAD-like_sf"/>
</dbReference>
<dbReference type="EMBL" id="QPFP01000003">
    <property type="protein sequence ID" value="TEB38203.1"/>
    <property type="molecule type" value="Genomic_DNA"/>
</dbReference>
<protein>
    <submittedName>
        <fullName evidence="1">HAD-like protein</fullName>
    </submittedName>
</protein>
<gene>
    <name evidence="1" type="ORF">FA13DRAFT_1597842</name>
</gene>
<dbReference type="SUPFAM" id="SSF56784">
    <property type="entry name" value="HAD-like"/>
    <property type="match status" value="1"/>
</dbReference>
<dbReference type="PANTHER" id="PTHR43611:SF3">
    <property type="entry name" value="FLAVIN MONONUCLEOTIDE HYDROLASE 1, CHLOROPLATIC"/>
    <property type="match status" value="1"/>
</dbReference>
<organism evidence="1 2">
    <name type="scientific">Coprinellus micaceus</name>
    <name type="common">Glistening ink-cap mushroom</name>
    <name type="synonym">Coprinus micaceus</name>
    <dbReference type="NCBI Taxonomy" id="71717"/>
    <lineage>
        <taxon>Eukaryota</taxon>
        <taxon>Fungi</taxon>
        <taxon>Dikarya</taxon>
        <taxon>Basidiomycota</taxon>
        <taxon>Agaricomycotina</taxon>
        <taxon>Agaricomycetes</taxon>
        <taxon>Agaricomycetidae</taxon>
        <taxon>Agaricales</taxon>
        <taxon>Agaricineae</taxon>
        <taxon>Psathyrellaceae</taxon>
        <taxon>Coprinellus</taxon>
    </lineage>
</organism>
<dbReference type="OrthoDB" id="2012566at2759"/>
<evidence type="ECO:0000313" key="1">
    <source>
        <dbReference type="EMBL" id="TEB38203.1"/>
    </source>
</evidence>
<dbReference type="GO" id="GO:0016791">
    <property type="term" value="F:phosphatase activity"/>
    <property type="evidence" value="ECO:0007669"/>
    <property type="project" value="UniProtKB-ARBA"/>
</dbReference>
<feature type="non-terminal residue" evidence="1">
    <location>
        <position position="1"/>
    </location>
</feature>
<sequence>LVFDLGDVLFQWSPETKTSISSKTLRLILSCPTWHDYERGRLSEEECYDQVGAQFGFPPGEIRAAFDQARDSLVGSHNLIRTIRELKDISDNPLPIYAMSNISLPDWEVLKTKPADWAIFDRVFTSGAAGARKPDLEFYRYVIAETGINPTKTLFIDDKVENVAAAQSLGLEG</sequence>
<evidence type="ECO:0000313" key="2">
    <source>
        <dbReference type="Proteomes" id="UP000298030"/>
    </source>
</evidence>
<dbReference type="NCBIfam" id="TIGR01509">
    <property type="entry name" value="HAD-SF-IA-v3"/>
    <property type="match status" value="1"/>
</dbReference>
<name>A0A4Y7TVL4_COPMI</name>
<feature type="non-terminal residue" evidence="1">
    <location>
        <position position="173"/>
    </location>
</feature>
<dbReference type="InterPro" id="IPR006439">
    <property type="entry name" value="HAD-SF_hydro_IA"/>
</dbReference>
<dbReference type="AlphaFoldDB" id="A0A4Y7TVL4"/>
<dbReference type="Pfam" id="PF00702">
    <property type="entry name" value="Hydrolase"/>
    <property type="match status" value="1"/>
</dbReference>
<accession>A0A4Y7TVL4</accession>
<dbReference type="Gene3D" id="3.40.50.1000">
    <property type="entry name" value="HAD superfamily/HAD-like"/>
    <property type="match status" value="1"/>
</dbReference>
<dbReference type="InterPro" id="IPR023198">
    <property type="entry name" value="PGP-like_dom2"/>
</dbReference>